<comment type="caution">
    <text evidence="2">The sequence shown here is derived from an EMBL/GenBank/DDBJ whole genome shotgun (WGS) entry which is preliminary data.</text>
</comment>
<accession>H0E9V2</accession>
<dbReference type="Proteomes" id="UP000005143">
    <property type="component" value="Unassembled WGS sequence"/>
</dbReference>
<feature type="region of interest" description="Disordered" evidence="1">
    <location>
        <begin position="1"/>
        <end position="50"/>
    </location>
</feature>
<feature type="compositionally biased region" description="Low complexity" evidence="1">
    <location>
        <begin position="1"/>
        <end position="16"/>
    </location>
</feature>
<evidence type="ECO:0000313" key="3">
    <source>
        <dbReference type="Proteomes" id="UP000005143"/>
    </source>
</evidence>
<gene>
    <name evidence="2" type="ORF">PAI11_36250</name>
</gene>
<keyword evidence="3" id="KW-1185">Reference proteome</keyword>
<dbReference type="EMBL" id="AGUD01000270">
    <property type="protein sequence ID" value="EHN09545.1"/>
    <property type="molecule type" value="Genomic_DNA"/>
</dbReference>
<reference evidence="2 3" key="1">
    <citation type="journal article" date="2013" name="Biodegradation">
        <title>Quantitative proteomic analysis of ibuprofen-degrading Patulibacter sp. strain I11.</title>
        <authorList>
            <person name="Almeida B."/>
            <person name="Kjeldal H."/>
            <person name="Lolas I."/>
            <person name="Knudsen A.D."/>
            <person name="Carvalho G."/>
            <person name="Nielsen K.L."/>
            <person name="Barreto Crespo M.T."/>
            <person name="Stensballe A."/>
            <person name="Nielsen J.L."/>
        </authorList>
    </citation>
    <scope>NUCLEOTIDE SEQUENCE [LARGE SCALE GENOMIC DNA]</scope>
    <source>
        <strain evidence="2 3">I11</strain>
    </source>
</reference>
<evidence type="ECO:0000313" key="2">
    <source>
        <dbReference type="EMBL" id="EHN09545.1"/>
    </source>
</evidence>
<sequence length="89" mass="9166">MPGVARSPGGASGARSGRSRRATRATRGGGCHPRCCKQPTRSARERRGRRGAWALAAAHAGGGAKLTTRCLVPGTLPGRLPGGRRIGHM</sequence>
<evidence type="ECO:0000256" key="1">
    <source>
        <dbReference type="SAM" id="MobiDB-lite"/>
    </source>
</evidence>
<name>H0E9V2_9ACTN</name>
<proteinExistence type="predicted"/>
<dbReference type="AlphaFoldDB" id="H0E9V2"/>
<protein>
    <submittedName>
        <fullName evidence="2">Uncharacterized protein</fullName>
    </submittedName>
</protein>
<organism evidence="2 3">
    <name type="scientific">Patulibacter medicamentivorans</name>
    <dbReference type="NCBI Taxonomy" id="1097667"/>
    <lineage>
        <taxon>Bacteria</taxon>
        <taxon>Bacillati</taxon>
        <taxon>Actinomycetota</taxon>
        <taxon>Thermoleophilia</taxon>
        <taxon>Solirubrobacterales</taxon>
        <taxon>Patulibacteraceae</taxon>
        <taxon>Patulibacter</taxon>
    </lineage>
</organism>